<keyword evidence="2 6" id="KW-0812">Transmembrane</keyword>
<accession>A0A4U5JN39</accession>
<feature type="transmembrane region" description="Helical" evidence="6">
    <location>
        <begin position="276"/>
        <end position="297"/>
    </location>
</feature>
<evidence type="ECO:0000313" key="8">
    <source>
        <dbReference type="Proteomes" id="UP000308707"/>
    </source>
</evidence>
<evidence type="ECO:0000256" key="1">
    <source>
        <dbReference type="ARBA" id="ARBA00004141"/>
    </source>
</evidence>
<dbReference type="Pfam" id="PF04610">
    <property type="entry name" value="TrbL"/>
    <property type="match status" value="1"/>
</dbReference>
<protein>
    <submittedName>
        <fullName evidence="7">Type IV secretion system protein</fullName>
    </submittedName>
</protein>
<dbReference type="GO" id="GO:0016020">
    <property type="term" value="C:membrane"/>
    <property type="evidence" value="ECO:0007669"/>
    <property type="project" value="UniProtKB-SubCell"/>
</dbReference>
<comment type="subcellular location">
    <subcellularLocation>
        <location evidence="1">Membrane</location>
        <topology evidence="1">Multi-pass membrane protein</topology>
    </subcellularLocation>
</comment>
<dbReference type="RefSeq" id="WP_137266616.1">
    <property type="nucleotide sequence ID" value="NZ_SZUA01000002.1"/>
</dbReference>
<keyword evidence="8" id="KW-1185">Reference proteome</keyword>
<reference evidence="7 8" key="1">
    <citation type="submission" date="2019-04" db="EMBL/GenBank/DDBJ databases">
        <title>Reference strain of H23.</title>
        <authorList>
            <person name="Luo X."/>
        </authorList>
    </citation>
    <scope>NUCLEOTIDE SEQUENCE [LARGE SCALE GENOMIC DNA]</scope>
    <source>
        <strain evidence="7 8">H23</strain>
    </source>
</reference>
<sequence length="596" mass="64998">MDEASVTTFLFDGFKAFRGGPLDDASGYVVFRVLYEHLDGMVRQFGIDLFGRFLTWVGTAATTLLTLWFLVEGFQILIGRSQRSMTAFVTETTQALVITTIATGACLGGGSLYEWVDHDLGQMVHRVITGQTGDVFEGIDRMLGYMQMAFGFIDEIQAGDNGALLDAKDRNMGFVAVGMGGPAIVAGALLLMYKLMLALCLGFAPLFVLCLLFPQTKALFWGWLNHLVGVLFALSVLHVMAAIAVNMICAVAATFWTAKLTGASVEGINSLAMQQGGLGLILTTLIIGAPAAAAKFFKGLLGDFNPYSAFGQGAAAHTGTAHAPQPHMHARSHTDPGERQQAPVQTHAHRVPASTHTVAHEDRVKPAEDTRSFLERYPNATASLDNRTGTGDSLPAQLVALRDRGAVASTVFGDKVDRLIGLSATLQQDLLQLQTKHWKIVYGAPDKGSITDRSTDPPSIIIDGRWKGNDKETLRALVHEIGHASYPYKPDYSSREAYIRGALCDEAAAMVKNIQIRREILESTNAQTDIGLNGTAVNHEKYNAAYDQYLLDKDEVKLRTSIGNVFGDHEYVSVRKGAKKSYREYYGEEYDLRYGR</sequence>
<name>A0A4U5JN39_9GAMM</name>
<evidence type="ECO:0000256" key="6">
    <source>
        <dbReference type="SAM" id="Phobius"/>
    </source>
</evidence>
<feature type="region of interest" description="Disordered" evidence="5">
    <location>
        <begin position="316"/>
        <end position="373"/>
    </location>
</feature>
<proteinExistence type="predicted"/>
<comment type="caution">
    <text evidence="7">The sequence shown here is derived from an EMBL/GenBank/DDBJ whole genome shotgun (WGS) entry which is preliminary data.</text>
</comment>
<gene>
    <name evidence="7" type="ORF">FCE95_08570</name>
</gene>
<feature type="compositionally biased region" description="Low complexity" evidence="5">
    <location>
        <begin position="316"/>
        <end position="327"/>
    </location>
</feature>
<dbReference type="EMBL" id="SZUA01000002">
    <property type="protein sequence ID" value="TKR30186.1"/>
    <property type="molecule type" value="Genomic_DNA"/>
</dbReference>
<dbReference type="AlphaFoldDB" id="A0A4U5JN39"/>
<keyword evidence="4 6" id="KW-0472">Membrane</keyword>
<dbReference type="Proteomes" id="UP000308707">
    <property type="component" value="Unassembled WGS sequence"/>
</dbReference>
<evidence type="ECO:0000313" key="7">
    <source>
        <dbReference type="EMBL" id="TKR30186.1"/>
    </source>
</evidence>
<feature type="transmembrane region" description="Helical" evidence="6">
    <location>
        <begin position="53"/>
        <end position="78"/>
    </location>
</feature>
<organism evidence="7 8">
    <name type="scientific">Luteimonas gilva</name>
    <dbReference type="NCBI Taxonomy" id="2572684"/>
    <lineage>
        <taxon>Bacteria</taxon>
        <taxon>Pseudomonadati</taxon>
        <taxon>Pseudomonadota</taxon>
        <taxon>Gammaproteobacteria</taxon>
        <taxon>Lysobacterales</taxon>
        <taxon>Lysobacteraceae</taxon>
        <taxon>Luteimonas</taxon>
    </lineage>
</organism>
<evidence type="ECO:0000256" key="2">
    <source>
        <dbReference type="ARBA" id="ARBA00022692"/>
    </source>
</evidence>
<feature type="transmembrane region" description="Helical" evidence="6">
    <location>
        <begin position="196"/>
        <end position="214"/>
    </location>
</feature>
<keyword evidence="3 6" id="KW-1133">Transmembrane helix</keyword>
<evidence type="ECO:0000256" key="5">
    <source>
        <dbReference type="SAM" id="MobiDB-lite"/>
    </source>
</evidence>
<feature type="transmembrane region" description="Helical" evidence="6">
    <location>
        <begin position="226"/>
        <end position="256"/>
    </location>
</feature>
<feature type="compositionally biased region" description="Basic and acidic residues" evidence="5">
    <location>
        <begin position="358"/>
        <end position="373"/>
    </location>
</feature>
<dbReference type="InterPro" id="IPR007688">
    <property type="entry name" value="Conjugal_tfr_TrbL/VirB6"/>
</dbReference>
<dbReference type="OrthoDB" id="5634624at2"/>
<feature type="transmembrane region" description="Helical" evidence="6">
    <location>
        <begin position="172"/>
        <end position="190"/>
    </location>
</feature>
<dbReference type="GO" id="GO:0030255">
    <property type="term" value="P:protein secretion by the type IV secretion system"/>
    <property type="evidence" value="ECO:0007669"/>
    <property type="project" value="InterPro"/>
</dbReference>
<evidence type="ECO:0000256" key="4">
    <source>
        <dbReference type="ARBA" id="ARBA00023136"/>
    </source>
</evidence>
<evidence type="ECO:0000256" key="3">
    <source>
        <dbReference type="ARBA" id="ARBA00022989"/>
    </source>
</evidence>